<keyword evidence="3" id="KW-1185">Reference proteome</keyword>
<name>A0A2V3J274_9FLOR</name>
<feature type="region of interest" description="Disordered" evidence="1">
    <location>
        <begin position="109"/>
        <end position="128"/>
    </location>
</feature>
<proteinExistence type="predicted"/>
<dbReference type="EMBL" id="NBIV01000013">
    <property type="protein sequence ID" value="PXF48556.1"/>
    <property type="molecule type" value="Genomic_DNA"/>
</dbReference>
<gene>
    <name evidence="2" type="ORF">BWQ96_01725</name>
</gene>
<feature type="compositionally biased region" description="Polar residues" evidence="1">
    <location>
        <begin position="109"/>
        <end position="120"/>
    </location>
</feature>
<dbReference type="AlphaFoldDB" id="A0A2V3J274"/>
<evidence type="ECO:0000313" key="3">
    <source>
        <dbReference type="Proteomes" id="UP000247409"/>
    </source>
</evidence>
<organism evidence="2 3">
    <name type="scientific">Gracilariopsis chorda</name>
    <dbReference type="NCBI Taxonomy" id="448386"/>
    <lineage>
        <taxon>Eukaryota</taxon>
        <taxon>Rhodophyta</taxon>
        <taxon>Florideophyceae</taxon>
        <taxon>Rhodymeniophycidae</taxon>
        <taxon>Gracilariales</taxon>
        <taxon>Gracilariaceae</taxon>
        <taxon>Gracilariopsis</taxon>
    </lineage>
</organism>
<protein>
    <submittedName>
        <fullName evidence="2">Uncharacterized protein</fullName>
    </submittedName>
</protein>
<reference evidence="2 3" key="1">
    <citation type="journal article" date="2018" name="Mol. Biol. Evol.">
        <title>Analysis of the draft genome of the red seaweed Gracilariopsis chorda provides insights into genome size evolution in Rhodophyta.</title>
        <authorList>
            <person name="Lee J."/>
            <person name="Yang E.C."/>
            <person name="Graf L."/>
            <person name="Yang J.H."/>
            <person name="Qiu H."/>
            <person name="Zel Zion U."/>
            <person name="Chan C.X."/>
            <person name="Stephens T.G."/>
            <person name="Weber A.P.M."/>
            <person name="Boo G.H."/>
            <person name="Boo S.M."/>
            <person name="Kim K.M."/>
            <person name="Shin Y."/>
            <person name="Jung M."/>
            <person name="Lee S.J."/>
            <person name="Yim H.S."/>
            <person name="Lee J.H."/>
            <person name="Bhattacharya D."/>
            <person name="Yoon H.S."/>
        </authorList>
    </citation>
    <scope>NUCLEOTIDE SEQUENCE [LARGE SCALE GENOMIC DNA]</scope>
    <source>
        <strain evidence="2 3">SKKU-2015</strain>
        <tissue evidence="2">Whole body</tissue>
    </source>
</reference>
<dbReference type="Proteomes" id="UP000247409">
    <property type="component" value="Unassembled WGS sequence"/>
</dbReference>
<evidence type="ECO:0000313" key="2">
    <source>
        <dbReference type="EMBL" id="PXF48556.1"/>
    </source>
</evidence>
<comment type="caution">
    <text evidence="2">The sequence shown here is derived from an EMBL/GenBank/DDBJ whole genome shotgun (WGS) entry which is preliminary data.</text>
</comment>
<accession>A0A2V3J274</accession>
<sequence>MFLIDVINSVDWDRVPVKTQPKGATGPYNHSPECPSTHAGLFLYYNSWDRTLISRRHAMALLLQPVIVPIGHSVDFVFPEDKAPPMDRSDSAIYDRSAVEEAQSQTLEYAASTEVTNDNAGVSVPQVP</sequence>
<evidence type="ECO:0000256" key="1">
    <source>
        <dbReference type="SAM" id="MobiDB-lite"/>
    </source>
</evidence>